<proteinExistence type="predicted"/>
<keyword evidence="5" id="KW-1185">Reference proteome</keyword>
<evidence type="ECO:0000256" key="2">
    <source>
        <dbReference type="SAM" id="Phobius"/>
    </source>
</evidence>
<reference evidence="4 5" key="1">
    <citation type="submission" date="2023-05" db="EMBL/GenBank/DDBJ databases">
        <title>B98-5 Cell Line De Novo Hybrid Assembly: An Optical Mapping Approach.</title>
        <authorList>
            <person name="Kananen K."/>
            <person name="Auerbach J.A."/>
            <person name="Kautto E."/>
            <person name="Blachly J.S."/>
        </authorList>
    </citation>
    <scope>NUCLEOTIDE SEQUENCE [LARGE SCALE GENOMIC DNA]</scope>
    <source>
        <strain evidence="4">B95-8</strain>
        <tissue evidence="4">Cell line</tissue>
    </source>
</reference>
<accession>A0ABQ9VP34</accession>
<keyword evidence="3" id="KW-0732">Signal</keyword>
<sequence length="106" mass="11882">MGFLLFIRQTLVGFKTGCCSDLCFCCTSCNCGCPENHEGILMNETEKTGESQSDQQMHQAQPLPVHPQDSTKLSRKQLVLRRGLLLLGVFLILLVGILVRLYVRIQ</sequence>
<organism evidence="4 5">
    <name type="scientific">Saguinus oedipus</name>
    <name type="common">Cotton-top tamarin</name>
    <name type="synonym">Oedipomidas oedipus</name>
    <dbReference type="NCBI Taxonomy" id="9490"/>
    <lineage>
        <taxon>Eukaryota</taxon>
        <taxon>Metazoa</taxon>
        <taxon>Chordata</taxon>
        <taxon>Craniata</taxon>
        <taxon>Vertebrata</taxon>
        <taxon>Euteleostomi</taxon>
        <taxon>Mammalia</taxon>
        <taxon>Eutheria</taxon>
        <taxon>Euarchontoglires</taxon>
        <taxon>Primates</taxon>
        <taxon>Haplorrhini</taxon>
        <taxon>Platyrrhini</taxon>
        <taxon>Cebidae</taxon>
        <taxon>Callitrichinae</taxon>
        <taxon>Saguinus</taxon>
    </lineage>
</organism>
<keyword evidence="2" id="KW-0472">Membrane</keyword>
<protein>
    <submittedName>
        <fullName evidence="4">Uncharacterized protein</fullName>
    </submittedName>
</protein>
<evidence type="ECO:0000256" key="3">
    <source>
        <dbReference type="SAM" id="SignalP"/>
    </source>
</evidence>
<comment type="caution">
    <text evidence="4">The sequence shown here is derived from an EMBL/GenBank/DDBJ whole genome shotgun (WGS) entry which is preliminary data.</text>
</comment>
<keyword evidence="2" id="KW-1133">Transmembrane helix</keyword>
<dbReference type="EMBL" id="JASSZA010000005">
    <property type="protein sequence ID" value="KAK2111012.1"/>
    <property type="molecule type" value="Genomic_DNA"/>
</dbReference>
<evidence type="ECO:0000256" key="1">
    <source>
        <dbReference type="SAM" id="MobiDB-lite"/>
    </source>
</evidence>
<gene>
    <name evidence="4" type="ORF">P7K49_010758</name>
</gene>
<name>A0ABQ9VP34_SAGOE</name>
<dbReference type="Proteomes" id="UP001266305">
    <property type="component" value="Unassembled WGS sequence"/>
</dbReference>
<feature type="transmembrane region" description="Helical" evidence="2">
    <location>
        <begin position="84"/>
        <end position="103"/>
    </location>
</feature>
<feature type="chain" id="PRO_5046026055" evidence="3">
    <location>
        <begin position="21"/>
        <end position="106"/>
    </location>
</feature>
<feature type="signal peptide" evidence="3">
    <location>
        <begin position="1"/>
        <end position="20"/>
    </location>
</feature>
<evidence type="ECO:0000313" key="4">
    <source>
        <dbReference type="EMBL" id="KAK2111012.1"/>
    </source>
</evidence>
<keyword evidence="2" id="KW-0812">Transmembrane</keyword>
<evidence type="ECO:0000313" key="5">
    <source>
        <dbReference type="Proteomes" id="UP001266305"/>
    </source>
</evidence>
<feature type="compositionally biased region" description="Polar residues" evidence="1">
    <location>
        <begin position="50"/>
        <end position="59"/>
    </location>
</feature>
<feature type="region of interest" description="Disordered" evidence="1">
    <location>
        <begin position="46"/>
        <end position="69"/>
    </location>
</feature>